<comment type="cofactor">
    <cofactor evidence="1">
        <name>Zn(2+)</name>
        <dbReference type="ChEBI" id="CHEBI:29105"/>
    </cofactor>
</comment>
<protein>
    <recommendedName>
        <fullName evidence="4">Cobalamin-independent methionine synthase MetE C-terminal/archaeal domain-containing protein</fullName>
    </recommendedName>
</protein>
<feature type="domain" description="Cobalamin-independent methionine synthase MetE C-terminal/archaeal" evidence="4">
    <location>
        <begin position="10"/>
        <end position="104"/>
    </location>
</feature>
<dbReference type="InterPro" id="IPR002629">
    <property type="entry name" value="Met_Synth_C/arc"/>
</dbReference>
<proteinExistence type="predicted"/>
<evidence type="ECO:0000256" key="2">
    <source>
        <dbReference type="ARBA" id="ARBA00022723"/>
    </source>
</evidence>
<evidence type="ECO:0000256" key="1">
    <source>
        <dbReference type="ARBA" id="ARBA00001947"/>
    </source>
</evidence>
<keyword evidence="2" id="KW-0479">Metal-binding</keyword>
<dbReference type="SUPFAM" id="SSF51726">
    <property type="entry name" value="UROD/MetE-like"/>
    <property type="match status" value="1"/>
</dbReference>
<evidence type="ECO:0000256" key="3">
    <source>
        <dbReference type="ARBA" id="ARBA00022833"/>
    </source>
</evidence>
<sequence length="106" mass="11658">VKLSIFELADSIDQSLVAAVSIEDAHRTNDLKLLESFRETTVILGLIDVAKSRIEEAHQIRKRISSALEHISADRLIAAPDCGLGLLNRQLARAKLKNLCNAAHSF</sequence>
<accession>A0A382PBW0</accession>
<name>A0A382PBW0_9ZZZZ</name>
<dbReference type="GO" id="GO:0003871">
    <property type="term" value="F:5-methyltetrahydropteroyltriglutamate-homocysteine S-methyltransferase activity"/>
    <property type="evidence" value="ECO:0007669"/>
    <property type="project" value="InterPro"/>
</dbReference>
<keyword evidence="3" id="KW-0862">Zinc</keyword>
<gene>
    <name evidence="5" type="ORF">METZ01_LOCUS322959</name>
</gene>
<feature type="non-terminal residue" evidence="5">
    <location>
        <position position="1"/>
    </location>
</feature>
<evidence type="ECO:0000313" key="5">
    <source>
        <dbReference type="EMBL" id="SVC70105.1"/>
    </source>
</evidence>
<dbReference type="PANTHER" id="PTHR30519">
    <property type="entry name" value="5-METHYLTETRAHYDROPTEROYLTRIGLUTAMATE--HOMOCYSTEINE METHYLTRANSFERASE"/>
    <property type="match status" value="1"/>
</dbReference>
<dbReference type="Gene3D" id="3.20.20.210">
    <property type="match status" value="1"/>
</dbReference>
<dbReference type="GO" id="GO:0008270">
    <property type="term" value="F:zinc ion binding"/>
    <property type="evidence" value="ECO:0007669"/>
    <property type="project" value="InterPro"/>
</dbReference>
<dbReference type="GO" id="GO:0009086">
    <property type="term" value="P:methionine biosynthetic process"/>
    <property type="evidence" value="ECO:0007669"/>
    <property type="project" value="InterPro"/>
</dbReference>
<dbReference type="AlphaFoldDB" id="A0A382PBW0"/>
<evidence type="ECO:0000259" key="4">
    <source>
        <dbReference type="Pfam" id="PF01717"/>
    </source>
</evidence>
<reference evidence="5" key="1">
    <citation type="submission" date="2018-05" db="EMBL/GenBank/DDBJ databases">
        <authorList>
            <person name="Lanie J.A."/>
            <person name="Ng W.-L."/>
            <person name="Kazmierczak K.M."/>
            <person name="Andrzejewski T.M."/>
            <person name="Davidsen T.M."/>
            <person name="Wayne K.J."/>
            <person name="Tettelin H."/>
            <person name="Glass J.I."/>
            <person name="Rusch D."/>
            <person name="Podicherti R."/>
            <person name="Tsui H.-C.T."/>
            <person name="Winkler M.E."/>
        </authorList>
    </citation>
    <scope>NUCLEOTIDE SEQUENCE</scope>
</reference>
<dbReference type="Pfam" id="PF01717">
    <property type="entry name" value="Meth_synt_2"/>
    <property type="match status" value="1"/>
</dbReference>
<dbReference type="EMBL" id="UINC01105852">
    <property type="protein sequence ID" value="SVC70105.1"/>
    <property type="molecule type" value="Genomic_DNA"/>
</dbReference>
<dbReference type="InterPro" id="IPR038071">
    <property type="entry name" value="UROD/MetE-like_sf"/>
</dbReference>
<organism evidence="5">
    <name type="scientific">marine metagenome</name>
    <dbReference type="NCBI Taxonomy" id="408172"/>
    <lineage>
        <taxon>unclassified sequences</taxon>
        <taxon>metagenomes</taxon>
        <taxon>ecological metagenomes</taxon>
    </lineage>
</organism>